<accession>A0A6C0DZH6</accession>
<dbReference type="InterPro" id="IPR037009">
    <property type="entry name" value="mRNA_triPase_Cet1_sf"/>
</dbReference>
<evidence type="ECO:0000256" key="1">
    <source>
        <dbReference type="ARBA" id="ARBA00011926"/>
    </source>
</evidence>
<dbReference type="CDD" id="cd02440">
    <property type="entry name" value="AdoMet_MTases"/>
    <property type="match status" value="1"/>
</dbReference>
<dbReference type="Gene3D" id="3.30.470.30">
    <property type="entry name" value="DNA ligase/mRNA capping enzyme"/>
    <property type="match status" value="1"/>
</dbReference>
<proteinExistence type="predicted"/>
<dbReference type="InterPro" id="IPR004971">
    <property type="entry name" value="mRNA_G-N7_MeTrfase_dom"/>
</dbReference>
<dbReference type="EMBL" id="MN739697">
    <property type="protein sequence ID" value="QHT21852.1"/>
    <property type="molecule type" value="Genomic_DNA"/>
</dbReference>
<protein>
    <recommendedName>
        <fullName evidence="1">mRNA (guanine-N(7))-methyltransferase</fullName>
        <ecNumber evidence="1">2.1.1.56</ecNumber>
    </recommendedName>
</protein>
<dbReference type="Pfam" id="PF03291">
    <property type="entry name" value="mRNA_G-N7_MeTrfase"/>
    <property type="match status" value="1"/>
</dbReference>
<dbReference type="Gene3D" id="3.40.50.150">
    <property type="entry name" value="Vaccinia Virus protein VP39"/>
    <property type="match status" value="1"/>
</dbReference>
<dbReference type="PANTHER" id="PTHR12189">
    <property type="entry name" value="MRNA GUANINE-7- METHYLTRANSFERASE"/>
    <property type="match status" value="1"/>
</dbReference>
<evidence type="ECO:0000256" key="2">
    <source>
        <dbReference type="ARBA" id="ARBA00022603"/>
    </source>
</evidence>
<keyword evidence="2" id="KW-0489">Methyltransferase</keyword>
<dbReference type="Pfam" id="PF01331">
    <property type="entry name" value="mRNA_cap_enzyme"/>
    <property type="match status" value="1"/>
</dbReference>
<dbReference type="AlphaFoldDB" id="A0A6C0DZH6"/>
<keyword evidence="4" id="KW-0949">S-adenosyl-L-methionine</keyword>
<evidence type="ECO:0000313" key="7">
    <source>
        <dbReference type="EMBL" id="QHT21852.1"/>
    </source>
</evidence>
<dbReference type="PROSITE" id="PS51562">
    <property type="entry name" value="RNA_CAP0_MT"/>
    <property type="match status" value="1"/>
</dbReference>
<dbReference type="GO" id="GO:0005634">
    <property type="term" value="C:nucleus"/>
    <property type="evidence" value="ECO:0007669"/>
    <property type="project" value="TreeGrafter"/>
</dbReference>
<evidence type="ECO:0000259" key="6">
    <source>
        <dbReference type="PROSITE" id="PS51562"/>
    </source>
</evidence>
<name>A0A6C0DZH6_9ZZZZ</name>
<dbReference type="Gene3D" id="2.40.50.140">
    <property type="entry name" value="Nucleic acid-binding proteins"/>
    <property type="match status" value="1"/>
</dbReference>
<sequence length="1230" mass="144663">MAEQVLSHIDKQTQEQITALFEKTKDNKEFEFIFFSKKGHKMNKEKYVSMIRYIKNKSKANKYTMIMDKTMDIGYSANDDNKYIIQINGDEEINKELNKFDDIQNVNYVLFRYLINKSQDNQSITLKKKVDNIDIDDLNFKIRLSEENKLDRKSLESDTYLNKLMTDKNLDLEIRQKLNDNIFFRLKERISMYIVKEKDYFIRIDLTDAKTSRNYTRVKQTASSYELEIEYGCTNKNDKKQLMRLYEETESIIKFIQNSPVIIGSTQTQKVLEYYKAMTNITHPIFKLVARQPVSLEIQHVTENLANKYAVTDKADGDRYFMIIYNNCVYLIPNTLVVRDTGIVLDKKLSKYNGSIMDGELIYNGKLRRHIFLIFDCLRIGDEDIRTEISLLERLKQSDKIVKDCFHFGNQKGFIIKDPPKLDTEKGKFDLDEISKFWGGEIVKYHTALNKDMELMTEYPLIRNKLFIPVYGIKRWEIFRYAVEYWNRYSEDANAKFSYILDGLIFQPLEQSYAIGNETKYLDYKWKPPSRNCIEFYIEFRRDKKTGEILDVYDNSLCNDNDNDDGDGRVRNKPYRICNLFVGRPSKDSEQPVPFLQNYNIPYAYLYLKDGNVRDIENKIIYDKTVVEFCYNNDNSLPAEERWIPIKTRYDKTEAVEKFGRQYGNNNIVADKIWRSMINPVLMADFVELARGNTTNTPFYDNKIKEMNAKVSHGIIIAANKENKYYQKVSYLAKTMRDFHSFMKSILIYTYTSKTYQNEVQQSVLEFGCGRGGDNPKFYYTNVASYVGVDVDAEGLKSPVDGAISRYLHMKKTKPNVPKMNFIQADLRALLDYESQLKILSGMDDTNKKLLENFFPSNTDKFDTYDRISCQFVMHYFLKDDLSWSNFKQNIKKYLKTGGYYFATTFDAHEVIKMMGKNKSITTYYDDKNGNKKKLFDIVKKYEDPKDGEQIKTGNCIDLHAAWMFDEGNYVPEYLVDIDFVKEEFEKDCDLELVDTDLFSNQMKIHKEFLVNASKYESTPETRQYLQKAGKYYEDNELNKNLHIYTNITRYMIFRRKTNNTKHKGGKPKEYNFSDPEHFRIPEMSDKYDNDFMFLNSIHKLLVSHSIIPKTVGVEEMTQTLGIEVKQDEDIDTKYINGICNKLKIDHIDDDGKKKIVMDKLNIAIVERDCNGYYDINIHGSKNPKTIILMKTGKAYKPLLKNNRNNEYKGILKNNDDVVKYLFQNGDVIE</sequence>
<dbReference type="GO" id="GO:0005524">
    <property type="term" value="F:ATP binding"/>
    <property type="evidence" value="ECO:0007669"/>
    <property type="project" value="InterPro"/>
</dbReference>
<dbReference type="GO" id="GO:0004651">
    <property type="term" value="F:polynucleotide 5'-phosphatase activity"/>
    <property type="evidence" value="ECO:0007669"/>
    <property type="project" value="InterPro"/>
</dbReference>
<keyword evidence="5" id="KW-0694">RNA-binding</keyword>
<dbReference type="GO" id="GO:0003723">
    <property type="term" value="F:RNA binding"/>
    <property type="evidence" value="ECO:0007669"/>
    <property type="project" value="UniProtKB-KW"/>
</dbReference>
<dbReference type="InterPro" id="IPR039753">
    <property type="entry name" value="RG7MT1"/>
</dbReference>
<keyword evidence="3" id="KW-0808">Transferase</keyword>
<reference evidence="7" key="1">
    <citation type="journal article" date="2020" name="Nature">
        <title>Giant virus diversity and host interactions through global metagenomics.</title>
        <authorList>
            <person name="Schulz F."/>
            <person name="Roux S."/>
            <person name="Paez-Espino D."/>
            <person name="Jungbluth S."/>
            <person name="Walsh D.A."/>
            <person name="Denef V.J."/>
            <person name="McMahon K.D."/>
            <person name="Konstantinidis K.T."/>
            <person name="Eloe-Fadrosh E.A."/>
            <person name="Kyrpides N.C."/>
            <person name="Woyke T."/>
        </authorList>
    </citation>
    <scope>NUCLEOTIDE SEQUENCE</scope>
    <source>
        <strain evidence="7">GVMAG-M-3300023179-103</strain>
    </source>
</reference>
<dbReference type="SUPFAM" id="SSF53335">
    <property type="entry name" value="S-adenosyl-L-methionine-dependent methyltransferases"/>
    <property type="match status" value="1"/>
</dbReference>
<dbReference type="PANTHER" id="PTHR12189:SF2">
    <property type="entry name" value="MRNA CAP GUANINE-N7 METHYLTRANSFERASE"/>
    <property type="match status" value="1"/>
</dbReference>
<evidence type="ECO:0000256" key="3">
    <source>
        <dbReference type="ARBA" id="ARBA00022679"/>
    </source>
</evidence>
<dbReference type="GO" id="GO:0004482">
    <property type="term" value="F:mRNA 5'-cap (guanine-N7-)-methyltransferase activity"/>
    <property type="evidence" value="ECO:0007669"/>
    <property type="project" value="UniProtKB-EC"/>
</dbReference>
<dbReference type="Gene3D" id="3.20.100.10">
    <property type="entry name" value="mRNA triphosphatase Cet1-like"/>
    <property type="match status" value="1"/>
</dbReference>
<dbReference type="EC" id="2.1.1.56" evidence="1"/>
<organism evidence="7">
    <name type="scientific">viral metagenome</name>
    <dbReference type="NCBI Taxonomy" id="1070528"/>
    <lineage>
        <taxon>unclassified sequences</taxon>
        <taxon>metagenomes</taxon>
        <taxon>organismal metagenomes</taxon>
    </lineage>
</organism>
<evidence type="ECO:0000256" key="4">
    <source>
        <dbReference type="ARBA" id="ARBA00022691"/>
    </source>
</evidence>
<feature type="domain" description="MRNA cap 0 methyltransferase" evidence="6">
    <location>
        <begin position="731"/>
        <end position="1057"/>
    </location>
</feature>
<dbReference type="InterPro" id="IPR029063">
    <property type="entry name" value="SAM-dependent_MTases_sf"/>
</dbReference>
<dbReference type="InterPro" id="IPR012340">
    <property type="entry name" value="NA-bd_OB-fold"/>
</dbReference>
<dbReference type="GO" id="GO:0004484">
    <property type="term" value="F:mRNA guanylyltransferase activity"/>
    <property type="evidence" value="ECO:0007669"/>
    <property type="project" value="InterPro"/>
</dbReference>
<evidence type="ECO:0000256" key="5">
    <source>
        <dbReference type="ARBA" id="ARBA00022884"/>
    </source>
</evidence>
<dbReference type="InterPro" id="IPR001339">
    <property type="entry name" value="mRNA_cap_enzyme_adenylation"/>
</dbReference>
<dbReference type="SUPFAM" id="SSF56091">
    <property type="entry name" value="DNA ligase/mRNA capping enzyme, catalytic domain"/>
    <property type="match status" value="1"/>
</dbReference>